<dbReference type="WBParaSite" id="jg11114">
    <property type="protein sequence ID" value="jg11114"/>
    <property type="gene ID" value="jg11114"/>
</dbReference>
<dbReference type="AlphaFoldDB" id="A0A915CQP4"/>
<keyword evidence="2" id="KW-1185">Reference proteome</keyword>
<evidence type="ECO:0000313" key="2">
    <source>
        <dbReference type="Proteomes" id="UP000887574"/>
    </source>
</evidence>
<dbReference type="Proteomes" id="UP000887574">
    <property type="component" value="Unplaced"/>
</dbReference>
<feature type="region of interest" description="Disordered" evidence="1">
    <location>
        <begin position="110"/>
        <end position="130"/>
    </location>
</feature>
<evidence type="ECO:0000313" key="3">
    <source>
        <dbReference type="WBParaSite" id="jg11114"/>
    </source>
</evidence>
<evidence type="ECO:0000256" key="1">
    <source>
        <dbReference type="SAM" id="MobiDB-lite"/>
    </source>
</evidence>
<sequence length="193" mass="20791">MSEGEQPKHSPLSRASDRLSWCENVALRSLRETSPLELQLADSSVAQHHKHIAFSVSDPCCRASSNSSIQALRGYTPPPTSPLVVAASSWLPCSNQKCCNTHSPPICSSSSPQRPSHGQYSPGSSHISTTKVPFSSICARRKVPTPLSFCGLADHHQQSSGQASPSGSVFSPCYLHRSSRMCLSQYLVSNKTV</sequence>
<organism evidence="2 3">
    <name type="scientific">Ditylenchus dipsaci</name>
    <dbReference type="NCBI Taxonomy" id="166011"/>
    <lineage>
        <taxon>Eukaryota</taxon>
        <taxon>Metazoa</taxon>
        <taxon>Ecdysozoa</taxon>
        <taxon>Nematoda</taxon>
        <taxon>Chromadorea</taxon>
        <taxon>Rhabditida</taxon>
        <taxon>Tylenchina</taxon>
        <taxon>Tylenchomorpha</taxon>
        <taxon>Sphaerularioidea</taxon>
        <taxon>Anguinidae</taxon>
        <taxon>Anguininae</taxon>
        <taxon>Ditylenchus</taxon>
    </lineage>
</organism>
<accession>A0A915CQP4</accession>
<protein>
    <submittedName>
        <fullName evidence="3">Uncharacterized protein</fullName>
    </submittedName>
</protein>
<proteinExistence type="predicted"/>
<name>A0A915CQP4_9BILA</name>
<reference evidence="3" key="1">
    <citation type="submission" date="2022-11" db="UniProtKB">
        <authorList>
            <consortium name="WormBaseParasite"/>
        </authorList>
    </citation>
    <scope>IDENTIFICATION</scope>
</reference>